<dbReference type="Gene3D" id="3.40.720.10">
    <property type="entry name" value="Alkaline Phosphatase, subunit A"/>
    <property type="match status" value="1"/>
</dbReference>
<dbReference type="Pfam" id="PF01663">
    <property type="entry name" value="Phosphodiest"/>
    <property type="match status" value="1"/>
</dbReference>
<dbReference type="PANTHER" id="PTHR10151">
    <property type="entry name" value="ECTONUCLEOTIDE PYROPHOSPHATASE/PHOSPHODIESTERASE"/>
    <property type="match status" value="1"/>
</dbReference>
<gene>
    <name evidence="1" type="ORF">METZ01_LOCUS28725</name>
</gene>
<name>A0A381Q965_9ZZZZ</name>
<dbReference type="InterPro" id="IPR002591">
    <property type="entry name" value="Phosphodiest/P_Trfase"/>
</dbReference>
<protein>
    <recommendedName>
        <fullName evidence="2">PglZ domain-containing protein</fullName>
    </recommendedName>
</protein>
<dbReference type="AlphaFoldDB" id="A0A381Q965"/>
<organism evidence="1">
    <name type="scientific">marine metagenome</name>
    <dbReference type="NCBI Taxonomy" id="408172"/>
    <lineage>
        <taxon>unclassified sequences</taxon>
        <taxon>metagenomes</taxon>
        <taxon>ecological metagenomes</taxon>
    </lineage>
</organism>
<sequence length="365" mass="39855">VITTSEMILPTHTGRSISSIVPAIVMRQANELVPDEVINSGRVVLLVVDGLGWNQLERNRDRLPCLDSASSTAIVTVAPSTTATALTSLSTGVAPGEHGVVGYKVRTPQGLLNCLRWTIGAAAATFEIPPIDFQPVEPFLGARPPVVTRAEFETTGFTQTHLRNGKFCGWWSPATLVTEIIDQVNRGEPFVYAYYDGLDKIAHVYGLQQHYLDELQFIDALVSRIVDELPDDVTILVTADHGIVEVGGNVIELDSDLVHRTSSTSGEARFLWLHAKNDATQELLEASAVHSDVAWVVGIEQVLDEQWFGPFVTPEARARLGDVALVAREPVALLDPRLPDSPKLVGRHGSLTQEEMLVPFLRFSV</sequence>
<evidence type="ECO:0000313" key="1">
    <source>
        <dbReference type="EMBL" id="SUZ75871.1"/>
    </source>
</evidence>
<reference evidence="1" key="1">
    <citation type="submission" date="2018-05" db="EMBL/GenBank/DDBJ databases">
        <authorList>
            <person name="Lanie J.A."/>
            <person name="Ng W.-L."/>
            <person name="Kazmierczak K.M."/>
            <person name="Andrzejewski T.M."/>
            <person name="Davidsen T.M."/>
            <person name="Wayne K.J."/>
            <person name="Tettelin H."/>
            <person name="Glass J.I."/>
            <person name="Rusch D."/>
            <person name="Podicherti R."/>
            <person name="Tsui H.-C.T."/>
            <person name="Winkler M.E."/>
        </authorList>
    </citation>
    <scope>NUCLEOTIDE SEQUENCE</scope>
</reference>
<dbReference type="EMBL" id="UINC01001261">
    <property type="protein sequence ID" value="SUZ75871.1"/>
    <property type="molecule type" value="Genomic_DNA"/>
</dbReference>
<evidence type="ECO:0008006" key="2">
    <source>
        <dbReference type="Google" id="ProtNLM"/>
    </source>
</evidence>
<feature type="non-terminal residue" evidence="1">
    <location>
        <position position="1"/>
    </location>
</feature>
<dbReference type="InterPro" id="IPR017850">
    <property type="entry name" value="Alkaline_phosphatase_core_sf"/>
</dbReference>
<dbReference type="SUPFAM" id="SSF53649">
    <property type="entry name" value="Alkaline phosphatase-like"/>
    <property type="match status" value="1"/>
</dbReference>
<proteinExistence type="predicted"/>
<accession>A0A381Q965</accession>
<dbReference type="GO" id="GO:0016787">
    <property type="term" value="F:hydrolase activity"/>
    <property type="evidence" value="ECO:0007669"/>
    <property type="project" value="UniProtKB-ARBA"/>
</dbReference>
<dbReference type="PANTHER" id="PTHR10151:SF120">
    <property type="entry name" value="BIS(5'-ADENOSYL)-TRIPHOSPHATASE"/>
    <property type="match status" value="1"/>
</dbReference>